<reference evidence="2" key="1">
    <citation type="journal article" date="2015" name="Nature">
        <title>Complex archaea that bridge the gap between prokaryotes and eukaryotes.</title>
        <authorList>
            <person name="Spang A."/>
            <person name="Saw J.H."/>
            <person name="Jorgensen S.L."/>
            <person name="Zaremba-Niedzwiedzka K."/>
            <person name="Martijn J."/>
            <person name="Lind A.E."/>
            <person name="van Eijk R."/>
            <person name="Schleper C."/>
            <person name="Guy L."/>
            <person name="Ettema T.J."/>
        </authorList>
    </citation>
    <scope>NUCLEOTIDE SEQUENCE</scope>
</reference>
<keyword evidence="1" id="KW-0472">Membrane</keyword>
<name>A0A0F8XN54_9ZZZZ</name>
<accession>A0A0F8XN54</accession>
<dbReference type="AlphaFoldDB" id="A0A0F8XN54"/>
<evidence type="ECO:0000256" key="1">
    <source>
        <dbReference type="SAM" id="Phobius"/>
    </source>
</evidence>
<protein>
    <submittedName>
        <fullName evidence="2">Uncharacterized protein</fullName>
    </submittedName>
</protein>
<gene>
    <name evidence="2" type="ORF">LCGC14_2923830</name>
</gene>
<comment type="caution">
    <text evidence="2">The sequence shown here is derived from an EMBL/GenBank/DDBJ whole genome shotgun (WGS) entry which is preliminary data.</text>
</comment>
<dbReference type="EMBL" id="LAZR01058184">
    <property type="protein sequence ID" value="KKK70452.1"/>
    <property type="molecule type" value="Genomic_DNA"/>
</dbReference>
<dbReference type="PROSITE" id="PS51257">
    <property type="entry name" value="PROKAR_LIPOPROTEIN"/>
    <property type="match status" value="1"/>
</dbReference>
<evidence type="ECO:0000313" key="2">
    <source>
        <dbReference type="EMBL" id="KKK70452.1"/>
    </source>
</evidence>
<proteinExistence type="predicted"/>
<keyword evidence="1" id="KW-0812">Transmembrane</keyword>
<organism evidence="2">
    <name type="scientific">marine sediment metagenome</name>
    <dbReference type="NCBI Taxonomy" id="412755"/>
    <lineage>
        <taxon>unclassified sequences</taxon>
        <taxon>metagenomes</taxon>
        <taxon>ecological metagenomes</taxon>
    </lineage>
</organism>
<feature type="transmembrane region" description="Helical" evidence="1">
    <location>
        <begin position="12"/>
        <end position="31"/>
    </location>
</feature>
<sequence length="78" mass="8796">MNDNDLKITLKIAAYSIAVTFIFLFLVGTYGCAGVPLTHDQCNAATFPTTHEHELCLKAASDYEQAQYEKEDKRIIKR</sequence>
<keyword evidence="1" id="KW-1133">Transmembrane helix</keyword>
<feature type="non-terminal residue" evidence="2">
    <location>
        <position position="78"/>
    </location>
</feature>